<accession>A0A672HZP7</accession>
<name>A0A672HZP7_SALFA</name>
<protein>
    <submittedName>
        <fullName evidence="2">Uncharacterized protein</fullName>
    </submittedName>
</protein>
<organism evidence="2 3">
    <name type="scientific">Salarias fasciatus</name>
    <name type="common">Jewelled blenny</name>
    <name type="synonym">Blennius fasciatus</name>
    <dbReference type="NCBI Taxonomy" id="181472"/>
    <lineage>
        <taxon>Eukaryota</taxon>
        <taxon>Metazoa</taxon>
        <taxon>Chordata</taxon>
        <taxon>Craniata</taxon>
        <taxon>Vertebrata</taxon>
        <taxon>Euteleostomi</taxon>
        <taxon>Actinopterygii</taxon>
        <taxon>Neopterygii</taxon>
        <taxon>Teleostei</taxon>
        <taxon>Neoteleostei</taxon>
        <taxon>Acanthomorphata</taxon>
        <taxon>Ovalentaria</taxon>
        <taxon>Blenniimorphae</taxon>
        <taxon>Blenniiformes</taxon>
        <taxon>Blennioidei</taxon>
        <taxon>Blenniidae</taxon>
        <taxon>Salariinae</taxon>
        <taxon>Salarias</taxon>
    </lineage>
</organism>
<evidence type="ECO:0000313" key="3">
    <source>
        <dbReference type="Proteomes" id="UP000472267"/>
    </source>
</evidence>
<proteinExistence type="predicted"/>
<feature type="region of interest" description="Disordered" evidence="1">
    <location>
        <begin position="251"/>
        <end position="274"/>
    </location>
</feature>
<dbReference type="AlphaFoldDB" id="A0A672HZP7"/>
<feature type="compositionally biased region" description="Low complexity" evidence="1">
    <location>
        <begin position="257"/>
        <end position="274"/>
    </location>
</feature>
<sequence>MKVLIEEYLQNRSESFPLQPLKPKHHYLSHYPDLTIHFGPLIRLWTLRFESKHTYFKQCARKLHNFKNLCSTLAEGHQLLQAYLGAGYIFPPCLSVERGTDFYVQDFNVKIQESVAPFSFQPSNTFVAHEASVKGTVYKKNMCVVLEKNDEGLVFGRIKLILIDSRTVVYFVAEKFQSVFLVDQGIYGLTDSTSYPLNRMVEKLVQQGVETEEDLYVTEEDIGEFMKPIQCRKLLYTVPISAPTMQMPTSIPLDQTSSLASSSMSSAPASPSPSRANWPDLFKVNWEKMPLSLRAAIQNGKRPSPADRRQMICILVDDIRKIEVEPMCLIIASDITRQCPQSFMDTMDNGTSTVGAGYESLLSQIKTRIEHLNRNNTLARRRASKRSSERTQRGPADSYGCTQWQPDLPPEETIESEQNKRQKLMEIFSRDGSSGMEKAEVLNLMESTHYLQRQMINADPAPLLEDLKQQWPYLFFPRSMCTDFEMLTGISVIRKIESFLEAHGRNIMEFFKQNPTSDDVKTRPAQYITARRWMRSIDHEVLCEGSSFVLGLAVLFATYYNFNLHYQHDAACTLEFIQRYDLFRTYWISLISRTFSWVFFNLCGFL</sequence>
<evidence type="ECO:0000313" key="2">
    <source>
        <dbReference type="Ensembl" id="ENSSFAP00005034379.1"/>
    </source>
</evidence>
<reference evidence="2" key="2">
    <citation type="submission" date="2025-09" db="UniProtKB">
        <authorList>
            <consortium name="Ensembl"/>
        </authorList>
    </citation>
    <scope>IDENTIFICATION</scope>
</reference>
<feature type="region of interest" description="Disordered" evidence="1">
    <location>
        <begin position="375"/>
        <end position="407"/>
    </location>
</feature>
<dbReference type="Ensembl" id="ENSSFAT00005035675.1">
    <property type="protein sequence ID" value="ENSSFAP00005034379.1"/>
    <property type="gene ID" value="ENSSFAG00005017464.1"/>
</dbReference>
<dbReference type="OMA" id="MESTHYL"/>
<reference evidence="2" key="1">
    <citation type="submission" date="2025-08" db="UniProtKB">
        <authorList>
            <consortium name="Ensembl"/>
        </authorList>
    </citation>
    <scope>IDENTIFICATION</scope>
</reference>
<dbReference type="InParanoid" id="A0A672HZP7"/>
<dbReference type="PANTHER" id="PTHR31025">
    <property type="entry name" value="SI:CH211-196P9.1-RELATED"/>
    <property type="match status" value="1"/>
</dbReference>
<keyword evidence="3" id="KW-1185">Reference proteome</keyword>
<dbReference type="PANTHER" id="PTHR31025:SF30">
    <property type="entry name" value="SI:DKEY-15H8.17"/>
    <property type="match status" value="1"/>
</dbReference>
<dbReference type="Proteomes" id="UP000472267">
    <property type="component" value="Unassembled WGS sequence"/>
</dbReference>
<evidence type="ECO:0000256" key="1">
    <source>
        <dbReference type="SAM" id="MobiDB-lite"/>
    </source>
</evidence>